<accession>E6X285</accession>
<proteinExistence type="predicted"/>
<feature type="transmembrane region" description="Helical" evidence="1">
    <location>
        <begin position="198"/>
        <end position="219"/>
    </location>
</feature>
<feature type="transmembrane region" description="Helical" evidence="1">
    <location>
        <begin position="225"/>
        <end position="247"/>
    </location>
</feature>
<feature type="transmembrane region" description="Helical" evidence="1">
    <location>
        <begin position="21"/>
        <end position="54"/>
    </location>
</feature>
<dbReference type="AlphaFoldDB" id="E6X285"/>
<evidence type="ECO:0000313" key="3">
    <source>
        <dbReference type="Proteomes" id="UP000008633"/>
    </source>
</evidence>
<dbReference type="Proteomes" id="UP000008633">
    <property type="component" value="Chromosome"/>
</dbReference>
<reference evidence="2 3" key="1">
    <citation type="journal article" date="2011" name="Stand. Genomic Sci.">
        <title>Complete genome sequence of Nitratifractor salsuginis type strain (E9I37-1).</title>
        <authorList>
            <person name="Anderson I."/>
            <person name="Sikorski J."/>
            <person name="Zeytun A."/>
            <person name="Nolan M."/>
            <person name="Lapidus A."/>
            <person name="Lucas S."/>
            <person name="Hammon N."/>
            <person name="Deshpande S."/>
            <person name="Cheng J.F."/>
            <person name="Tapia R."/>
            <person name="Han C."/>
            <person name="Goodwin L."/>
            <person name="Pitluck S."/>
            <person name="Liolios K."/>
            <person name="Pagani I."/>
            <person name="Ivanova N."/>
            <person name="Huntemann M."/>
            <person name="Mavromatis K."/>
            <person name="Ovchinikova G."/>
            <person name="Pati A."/>
            <person name="Chen A."/>
            <person name="Palaniappan K."/>
            <person name="Land M."/>
            <person name="Hauser L."/>
            <person name="Brambilla E.M."/>
            <person name="Ngatchou-Djao O.D."/>
            <person name="Rohde M."/>
            <person name="Tindall B.J."/>
            <person name="Goker M."/>
            <person name="Detter J.C."/>
            <person name="Woyke T."/>
            <person name="Bristow J."/>
            <person name="Eisen J.A."/>
            <person name="Markowitz V."/>
            <person name="Hugenholtz P."/>
            <person name="Klenk H.P."/>
            <person name="Kyrpides N.C."/>
        </authorList>
    </citation>
    <scope>NUCLEOTIDE SEQUENCE [LARGE SCALE GENOMIC DNA]</scope>
    <source>
        <strain evidence="3">DSM 16511 / JCM 12458 / E9I37-1</strain>
    </source>
</reference>
<keyword evidence="1" id="KW-0472">Membrane</keyword>
<dbReference type="OrthoDB" id="5373080at2"/>
<gene>
    <name evidence="2" type="ordered locus">Nitsa_0753</name>
</gene>
<dbReference type="EMBL" id="CP002452">
    <property type="protein sequence ID" value="ADV46020.1"/>
    <property type="molecule type" value="Genomic_DNA"/>
</dbReference>
<feature type="transmembrane region" description="Helical" evidence="1">
    <location>
        <begin position="99"/>
        <end position="121"/>
    </location>
</feature>
<dbReference type="RefSeq" id="WP_013553714.1">
    <property type="nucleotide sequence ID" value="NC_014935.1"/>
</dbReference>
<feature type="transmembrane region" description="Helical" evidence="1">
    <location>
        <begin position="168"/>
        <end position="186"/>
    </location>
</feature>
<feature type="transmembrane region" description="Helical" evidence="1">
    <location>
        <begin position="133"/>
        <end position="162"/>
    </location>
</feature>
<dbReference type="STRING" id="749222.Nitsa_0753"/>
<keyword evidence="3" id="KW-1185">Reference proteome</keyword>
<evidence type="ECO:0000313" key="2">
    <source>
        <dbReference type="EMBL" id="ADV46020.1"/>
    </source>
</evidence>
<name>E6X285_NITSE</name>
<dbReference type="KEGG" id="nsa:Nitsa_0753"/>
<reference evidence="3" key="2">
    <citation type="submission" date="2011-01" db="EMBL/GenBank/DDBJ databases">
        <title>The complete genome of Nitratifractor salsuginis DSM 16511.</title>
        <authorList>
            <consortium name="US DOE Joint Genome Institute (JGI-PGF)"/>
            <person name="Lucas S."/>
            <person name="Copeland A."/>
            <person name="Lapidus A."/>
            <person name="Bruce D."/>
            <person name="Goodwin L."/>
            <person name="Pitluck S."/>
            <person name="Kyrpides N."/>
            <person name="Mavromatis K."/>
            <person name="Ivanova N."/>
            <person name="Mikhailova N."/>
            <person name="Zeytun A."/>
            <person name="Detter J.C."/>
            <person name="Tapia R."/>
            <person name="Han C."/>
            <person name="Land M."/>
            <person name="Hauser L."/>
            <person name="Markowitz V."/>
            <person name="Cheng J.-F."/>
            <person name="Hugenholtz P."/>
            <person name="Woyke T."/>
            <person name="Wu D."/>
            <person name="Tindall B."/>
            <person name="Schuetze A."/>
            <person name="Brambilla E."/>
            <person name="Klenk H.-P."/>
            <person name="Eisen J.A."/>
        </authorList>
    </citation>
    <scope>NUCLEOTIDE SEQUENCE [LARGE SCALE GENOMIC DNA]</scope>
    <source>
        <strain evidence="3">DSM 16511 / JCM 12458 / E9I37-1</strain>
    </source>
</reference>
<sequence length="252" mass="27566">MIQPSNKEAINIAANFFKGNVALSLAAIAILVTLALLQYVPFLGLAFALAYAILSFEVQVYVARQIPEASNSEEMADVAARTRLGDLLTRHLDIAAGGMLGYFTISMVLGLIFMMMFSATVDVSAIQGNDMQAFVAAISTSGAMGVMVFFLLILLFLSYIFPGVTGEVMAADGFGPAFMKTFLLFSPKFWKRTFNKDYFLLILLWSVIVFVAAVVLSWFTVSILLIPIALIGAYFLSLYNAAVYFFARELLS</sequence>
<evidence type="ECO:0000256" key="1">
    <source>
        <dbReference type="SAM" id="Phobius"/>
    </source>
</evidence>
<organism evidence="2 3">
    <name type="scientific">Nitratifractor salsuginis (strain DSM 16511 / JCM 12458 / E9I37-1)</name>
    <dbReference type="NCBI Taxonomy" id="749222"/>
    <lineage>
        <taxon>Bacteria</taxon>
        <taxon>Pseudomonadati</taxon>
        <taxon>Campylobacterota</taxon>
        <taxon>Epsilonproteobacteria</taxon>
        <taxon>Campylobacterales</taxon>
        <taxon>Sulfurovaceae</taxon>
        <taxon>Nitratifractor</taxon>
    </lineage>
</organism>
<protein>
    <submittedName>
        <fullName evidence="2">Uncharacterized protein</fullName>
    </submittedName>
</protein>
<dbReference type="eggNOG" id="ENOG502ZSPV">
    <property type="taxonomic scope" value="Bacteria"/>
</dbReference>
<keyword evidence="1" id="KW-1133">Transmembrane helix</keyword>
<dbReference type="HOGENOM" id="CLU_1101933_0_0_7"/>
<keyword evidence="1" id="KW-0812">Transmembrane</keyword>